<dbReference type="AlphaFoldDB" id="A0A1Y1WI65"/>
<accession>A0A1Y1WI65</accession>
<feature type="region of interest" description="Disordered" evidence="1">
    <location>
        <begin position="186"/>
        <end position="207"/>
    </location>
</feature>
<evidence type="ECO:0000256" key="1">
    <source>
        <dbReference type="SAM" id="MobiDB-lite"/>
    </source>
</evidence>
<protein>
    <submittedName>
        <fullName evidence="2">Uncharacterized protein</fullName>
    </submittedName>
</protein>
<sequence>MANTPISNILMRRPRPRQPPPPDMIDFDLNWCRLCRVCLTCQGIGRTVRQAFNTKSCECPVRVVVSCKGKKSDKGPKTVDFRFKTLSAQDIKALQCLLRQMRSNVPPIESNLHRANLCGTCQQRIRRAIDGMRNPQGDGDESVDFRRRRSIRVTVSEDIAASTQGGNATTHRAINNGTMPVTTLLTRSTPPGHRPSTEIGGGTEDSNPHIYADISAVQLPPQKLLQHQQPQLQHRHHDMPSADHSLEPTVPISMLRSNSAEPAAHQLHRRLERTSFENIPSAKAHLKAARSKPINIVFEDARGAELFREWVFGEMTLHELFDAYYPSAPAELLFREQLQGCLYSRHSQVSQIPRMGDLIVIKVHLPQSVPGLQLHRSRMSSPKTTLPSISVIHERHTAQYQTAISLLEITNSRSIPYIATQTTMANQQPPYLQGNSVNSRPIVEASHHSMLDNTLPSVAAHIETSNTSTSPQAAVLLKHRDNYAKASH</sequence>
<dbReference type="RefSeq" id="XP_040746154.1">
    <property type="nucleotide sequence ID" value="XM_040886478.1"/>
</dbReference>
<name>A0A1Y1WI65_9FUNG</name>
<organism evidence="2 3">
    <name type="scientific">Linderina pennispora</name>
    <dbReference type="NCBI Taxonomy" id="61395"/>
    <lineage>
        <taxon>Eukaryota</taxon>
        <taxon>Fungi</taxon>
        <taxon>Fungi incertae sedis</taxon>
        <taxon>Zoopagomycota</taxon>
        <taxon>Kickxellomycotina</taxon>
        <taxon>Kickxellomycetes</taxon>
        <taxon>Kickxellales</taxon>
        <taxon>Kickxellaceae</taxon>
        <taxon>Linderina</taxon>
    </lineage>
</organism>
<reference evidence="2 3" key="1">
    <citation type="submission" date="2016-07" db="EMBL/GenBank/DDBJ databases">
        <title>Pervasive Adenine N6-methylation of Active Genes in Fungi.</title>
        <authorList>
            <consortium name="DOE Joint Genome Institute"/>
            <person name="Mondo S.J."/>
            <person name="Dannebaum R.O."/>
            <person name="Kuo R.C."/>
            <person name="Labutti K."/>
            <person name="Haridas S."/>
            <person name="Kuo A."/>
            <person name="Salamov A."/>
            <person name="Ahrendt S.R."/>
            <person name="Lipzen A."/>
            <person name="Sullivan W."/>
            <person name="Andreopoulos W.B."/>
            <person name="Clum A."/>
            <person name="Lindquist E."/>
            <person name="Daum C."/>
            <person name="Ramamoorthy G.K."/>
            <person name="Gryganskyi A."/>
            <person name="Culley D."/>
            <person name="Magnuson J.K."/>
            <person name="James T.Y."/>
            <person name="O'Malley M.A."/>
            <person name="Stajich J.E."/>
            <person name="Spatafora J.W."/>
            <person name="Visel A."/>
            <person name="Grigoriev I.V."/>
        </authorList>
    </citation>
    <scope>NUCLEOTIDE SEQUENCE [LARGE SCALE GENOMIC DNA]</scope>
    <source>
        <strain evidence="2 3">ATCC 12442</strain>
    </source>
</reference>
<dbReference type="EMBL" id="MCFD01000002">
    <property type="protein sequence ID" value="ORX72814.1"/>
    <property type="molecule type" value="Genomic_DNA"/>
</dbReference>
<gene>
    <name evidence="2" type="ORF">DL89DRAFT_265008</name>
</gene>
<dbReference type="Proteomes" id="UP000193922">
    <property type="component" value="Unassembled WGS sequence"/>
</dbReference>
<dbReference type="GeneID" id="63803126"/>
<proteinExistence type="predicted"/>
<keyword evidence="3" id="KW-1185">Reference proteome</keyword>
<dbReference type="OrthoDB" id="5551505at2759"/>
<feature type="region of interest" description="Disordered" evidence="1">
    <location>
        <begin position="1"/>
        <end position="21"/>
    </location>
</feature>
<evidence type="ECO:0000313" key="3">
    <source>
        <dbReference type="Proteomes" id="UP000193922"/>
    </source>
</evidence>
<comment type="caution">
    <text evidence="2">The sequence shown here is derived from an EMBL/GenBank/DDBJ whole genome shotgun (WGS) entry which is preliminary data.</text>
</comment>
<evidence type="ECO:0000313" key="2">
    <source>
        <dbReference type="EMBL" id="ORX72814.1"/>
    </source>
</evidence>